<dbReference type="InterPro" id="IPR000086">
    <property type="entry name" value="NUDIX_hydrolase_dom"/>
</dbReference>
<evidence type="ECO:0000313" key="8">
    <source>
        <dbReference type="EMBL" id="TQR07815.1"/>
    </source>
</evidence>
<comment type="similarity">
    <text evidence="2 6">Belongs to the Nudix hydrolase family.</text>
</comment>
<protein>
    <submittedName>
        <fullName evidence="8">8-oxo-dGTP diphosphatase</fullName>
    </submittedName>
</protein>
<dbReference type="Pfam" id="PF00293">
    <property type="entry name" value="NUDIX"/>
    <property type="match status" value="1"/>
</dbReference>
<evidence type="ECO:0000256" key="4">
    <source>
        <dbReference type="ARBA" id="ARBA00022801"/>
    </source>
</evidence>
<evidence type="ECO:0000256" key="5">
    <source>
        <dbReference type="ARBA" id="ARBA00022842"/>
    </source>
</evidence>
<dbReference type="InterPro" id="IPR020084">
    <property type="entry name" value="NUDIX_hydrolase_CS"/>
</dbReference>
<dbReference type="GO" id="GO:0005737">
    <property type="term" value="C:cytoplasm"/>
    <property type="evidence" value="ECO:0007669"/>
    <property type="project" value="TreeGrafter"/>
</dbReference>
<sequence>MFKFNVCFLKSYERILMLNREKPPIMGVWNGVGGKYEAGESVDEGAKREVFEETGIKVNEYYSKGVITWRNSDEEKDGLHVYLFEVNETLGNEPIQKTREGILDWKEIDWIMHPNNLGIAEMVTEYLPVLLAKEGDYLFEYIDGIVKLMETSTIARR</sequence>
<evidence type="ECO:0000256" key="1">
    <source>
        <dbReference type="ARBA" id="ARBA00001946"/>
    </source>
</evidence>
<comment type="cofactor">
    <cofactor evidence="1">
        <name>Mg(2+)</name>
        <dbReference type="ChEBI" id="CHEBI:18420"/>
    </cofactor>
</comment>
<proteinExistence type="inferred from homology"/>
<dbReference type="RefSeq" id="WP_142541014.1">
    <property type="nucleotide sequence ID" value="NZ_BMIE01000013.1"/>
</dbReference>
<dbReference type="OrthoDB" id="9804563at2"/>
<evidence type="ECO:0000256" key="2">
    <source>
        <dbReference type="ARBA" id="ARBA00005582"/>
    </source>
</evidence>
<dbReference type="PROSITE" id="PS00893">
    <property type="entry name" value="NUDIX_BOX"/>
    <property type="match status" value="1"/>
</dbReference>
<dbReference type="Proteomes" id="UP000317316">
    <property type="component" value="Unassembled WGS sequence"/>
</dbReference>
<dbReference type="CDD" id="cd18886">
    <property type="entry name" value="NUDIX_MutT_Nudt1"/>
    <property type="match status" value="1"/>
</dbReference>
<dbReference type="PANTHER" id="PTHR43758:SF2">
    <property type="entry name" value="OXIDIZED PURINE NUCLEOSIDE TRIPHOSPHATE HYDROLASE"/>
    <property type="match status" value="1"/>
</dbReference>
<keyword evidence="9" id="KW-1185">Reference proteome</keyword>
<dbReference type="GO" id="GO:0016818">
    <property type="term" value="F:hydrolase activity, acting on acid anhydrides, in phosphorus-containing anhydrides"/>
    <property type="evidence" value="ECO:0007669"/>
    <property type="project" value="TreeGrafter"/>
</dbReference>
<evidence type="ECO:0000256" key="6">
    <source>
        <dbReference type="RuleBase" id="RU003476"/>
    </source>
</evidence>
<keyword evidence="3" id="KW-0479">Metal-binding</keyword>
<keyword evidence="4 6" id="KW-0378">Hydrolase</keyword>
<dbReference type="EMBL" id="VDGH01000020">
    <property type="protein sequence ID" value="TQR07815.1"/>
    <property type="molecule type" value="Genomic_DNA"/>
</dbReference>
<accession>A0A544SRI4</accession>
<dbReference type="InterPro" id="IPR020476">
    <property type="entry name" value="Nudix_hydrolase"/>
</dbReference>
<dbReference type="GO" id="GO:0046872">
    <property type="term" value="F:metal ion binding"/>
    <property type="evidence" value="ECO:0007669"/>
    <property type="project" value="UniProtKB-KW"/>
</dbReference>
<reference evidence="8 9" key="1">
    <citation type="submission" date="2019-05" db="EMBL/GenBank/DDBJ databases">
        <title>Psychrobacillus vulpis sp. nov., a new species isolated from feces of a red fox that inhabits in The Tablas de Daimiel Natural Park, Albacete, Spain.</title>
        <authorList>
            <person name="Rodriguez M."/>
            <person name="Reina J.C."/>
            <person name="Bejar V."/>
            <person name="Llamas I."/>
        </authorList>
    </citation>
    <scope>NUCLEOTIDE SEQUENCE [LARGE SCALE GENOMIC DNA]</scope>
    <source>
        <strain evidence="8 9">NEAU-3TGS17</strain>
    </source>
</reference>
<evidence type="ECO:0000256" key="3">
    <source>
        <dbReference type="ARBA" id="ARBA00022723"/>
    </source>
</evidence>
<dbReference type="PRINTS" id="PR00502">
    <property type="entry name" value="NUDIXFAMILY"/>
</dbReference>
<dbReference type="AlphaFoldDB" id="A0A544SRI4"/>
<dbReference type="PANTHER" id="PTHR43758">
    <property type="entry name" value="7,8-DIHYDRO-8-OXOGUANINE TRIPHOSPHATASE"/>
    <property type="match status" value="1"/>
</dbReference>
<keyword evidence="5" id="KW-0460">Magnesium</keyword>
<dbReference type="SUPFAM" id="SSF55811">
    <property type="entry name" value="Nudix"/>
    <property type="match status" value="1"/>
</dbReference>
<name>A0A544SRI4_9BACI</name>
<dbReference type="InterPro" id="IPR015797">
    <property type="entry name" value="NUDIX_hydrolase-like_dom_sf"/>
</dbReference>
<dbReference type="Gene3D" id="3.90.79.10">
    <property type="entry name" value="Nucleoside Triphosphate Pyrophosphohydrolase"/>
    <property type="match status" value="1"/>
</dbReference>
<evidence type="ECO:0000259" key="7">
    <source>
        <dbReference type="PROSITE" id="PS51462"/>
    </source>
</evidence>
<gene>
    <name evidence="8" type="ORF">FG382_22135</name>
</gene>
<dbReference type="PROSITE" id="PS51462">
    <property type="entry name" value="NUDIX"/>
    <property type="match status" value="1"/>
</dbReference>
<evidence type="ECO:0000313" key="9">
    <source>
        <dbReference type="Proteomes" id="UP000317316"/>
    </source>
</evidence>
<feature type="domain" description="Nudix hydrolase" evidence="7">
    <location>
        <begin position="1"/>
        <end position="131"/>
    </location>
</feature>
<comment type="caution">
    <text evidence="8">The sequence shown here is derived from an EMBL/GenBank/DDBJ whole genome shotgun (WGS) entry which is preliminary data.</text>
</comment>
<organism evidence="8 9">
    <name type="scientific">Psychrobacillus lasiicapitis</name>
    <dbReference type="NCBI Taxonomy" id="1636719"/>
    <lineage>
        <taxon>Bacteria</taxon>
        <taxon>Bacillati</taxon>
        <taxon>Bacillota</taxon>
        <taxon>Bacilli</taxon>
        <taxon>Bacillales</taxon>
        <taxon>Bacillaceae</taxon>
        <taxon>Psychrobacillus</taxon>
    </lineage>
</organism>